<dbReference type="OrthoDB" id="10009287at2759"/>
<comment type="subcellular location">
    <subcellularLocation>
        <location evidence="1 8">Membrane</location>
        <topology evidence="1 8">Multi-pass membrane protein</topology>
    </subcellularLocation>
</comment>
<name>A0A1B7TJY1_9ASCO</name>
<reference evidence="10" key="1">
    <citation type="journal article" date="2016" name="Proc. Natl. Acad. Sci. U.S.A.">
        <title>Comparative genomics of biotechnologically important yeasts.</title>
        <authorList>
            <person name="Riley R."/>
            <person name="Haridas S."/>
            <person name="Wolfe K.H."/>
            <person name="Lopes M.R."/>
            <person name="Hittinger C.T."/>
            <person name="Goeker M."/>
            <person name="Salamov A.A."/>
            <person name="Wisecaver J.H."/>
            <person name="Long T.M."/>
            <person name="Calvey C.H."/>
            <person name="Aerts A.L."/>
            <person name="Barry K.W."/>
            <person name="Choi C."/>
            <person name="Clum A."/>
            <person name="Coughlan A.Y."/>
            <person name="Deshpande S."/>
            <person name="Douglass A.P."/>
            <person name="Hanson S.J."/>
            <person name="Klenk H.-P."/>
            <person name="LaButti K.M."/>
            <person name="Lapidus A."/>
            <person name="Lindquist E.A."/>
            <person name="Lipzen A.M."/>
            <person name="Meier-Kolthoff J.P."/>
            <person name="Ohm R.A."/>
            <person name="Otillar R.P."/>
            <person name="Pangilinan J.L."/>
            <person name="Peng Y."/>
            <person name="Rokas A."/>
            <person name="Rosa C.A."/>
            <person name="Scheuner C."/>
            <person name="Sibirny A.A."/>
            <person name="Slot J.C."/>
            <person name="Stielow J.B."/>
            <person name="Sun H."/>
            <person name="Kurtzman C.P."/>
            <person name="Blackwell M."/>
            <person name="Grigoriev I.V."/>
            <person name="Jeffries T.W."/>
        </authorList>
    </citation>
    <scope>NUCLEOTIDE SEQUENCE [LARGE SCALE GENOMIC DNA]</scope>
    <source>
        <strain evidence="10">NRRL Y-1626</strain>
    </source>
</reference>
<dbReference type="PANTHER" id="PTHR12300">
    <property type="entry name" value="HVA22-LIKE PROTEINS"/>
    <property type="match status" value="1"/>
</dbReference>
<accession>A0A1B7TJY1</accession>
<proteinExistence type="inferred from homology"/>
<dbReference type="EMBL" id="LXPE01000001">
    <property type="protein sequence ID" value="OBA29029.1"/>
    <property type="molecule type" value="Genomic_DNA"/>
</dbReference>
<comment type="caution">
    <text evidence="8">Lacks conserved residue(s) required for the propagation of feature annotation.</text>
</comment>
<comment type="function">
    <text evidence="7">Required to generate and maintain the structure of the tubular endoplasmic reticulum network and the vacuole. Induces high curvature in membranes and causes membrane tubule formation. Involved in membrane/vesicle trafficking.</text>
</comment>
<organism evidence="9 10">
    <name type="scientific">Hanseniaspora valbyensis NRRL Y-1626</name>
    <dbReference type="NCBI Taxonomy" id="766949"/>
    <lineage>
        <taxon>Eukaryota</taxon>
        <taxon>Fungi</taxon>
        <taxon>Dikarya</taxon>
        <taxon>Ascomycota</taxon>
        <taxon>Saccharomycotina</taxon>
        <taxon>Saccharomycetes</taxon>
        <taxon>Saccharomycodales</taxon>
        <taxon>Saccharomycodaceae</taxon>
        <taxon>Hanseniaspora</taxon>
    </lineage>
</organism>
<dbReference type="Pfam" id="PF03134">
    <property type="entry name" value="TB2_DP1_HVA22"/>
    <property type="match status" value="1"/>
</dbReference>
<evidence type="ECO:0000256" key="8">
    <source>
        <dbReference type="RuleBase" id="RU362006"/>
    </source>
</evidence>
<evidence type="ECO:0000256" key="7">
    <source>
        <dbReference type="ARBA" id="ARBA00045873"/>
    </source>
</evidence>
<comment type="caution">
    <text evidence="9">The sequence shown here is derived from an EMBL/GenBank/DDBJ whole genome shotgun (WGS) entry which is preliminary data.</text>
</comment>
<keyword evidence="6 8" id="KW-0472">Membrane</keyword>
<evidence type="ECO:0000256" key="4">
    <source>
        <dbReference type="ARBA" id="ARBA00022692"/>
    </source>
</evidence>
<dbReference type="InterPro" id="IPR004345">
    <property type="entry name" value="TB2_DP1_HVA22"/>
</dbReference>
<dbReference type="GO" id="GO:0016020">
    <property type="term" value="C:membrane"/>
    <property type="evidence" value="ECO:0007669"/>
    <property type="project" value="UniProtKB-SubCell"/>
</dbReference>
<comment type="similarity">
    <text evidence="2 8">Belongs to the DP1 family.</text>
</comment>
<feature type="transmembrane region" description="Helical" evidence="8">
    <location>
        <begin position="42"/>
        <end position="66"/>
    </location>
</feature>
<feature type="transmembrane region" description="Helical" evidence="8">
    <location>
        <begin position="86"/>
        <end position="103"/>
    </location>
</feature>
<dbReference type="Proteomes" id="UP000092321">
    <property type="component" value="Unassembled WGS sequence"/>
</dbReference>
<gene>
    <name evidence="9" type="ORF">HANVADRAFT_84</name>
</gene>
<evidence type="ECO:0000256" key="5">
    <source>
        <dbReference type="ARBA" id="ARBA00022989"/>
    </source>
</evidence>
<dbReference type="AlphaFoldDB" id="A0A1B7TJY1"/>
<keyword evidence="4 8" id="KW-0812">Transmembrane</keyword>
<evidence type="ECO:0000313" key="10">
    <source>
        <dbReference type="Proteomes" id="UP000092321"/>
    </source>
</evidence>
<evidence type="ECO:0000313" key="9">
    <source>
        <dbReference type="EMBL" id="OBA29029.1"/>
    </source>
</evidence>
<evidence type="ECO:0000256" key="3">
    <source>
        <dbReference type="ARBA" id="ARBA00019184"/>
    </source>
</evidence>
<feature type="transmembrane region" description="Helical" evidence="8">
    <location>
        <begin position="109"/>
        <end position="126"/>
    </location>
</feature>
<protein>
    <recommendedName>
        <fullName evidence="3 8">Protein YOP1</fullName>
    </recommendedName>
</protein>
<evidence type="ECO:0000256" key="2">
    <source>
        <dbReference type="ARBA" id="ARBA00008573"/>
    </source>
</evidence>
<keyword evidence="5 8" id="KW-1133">Transmembrane helix</keyword>
<dbReference type="PANTHER" id="PTHR12300:SF161">
    <property type="entry name" value="RECEPTOR EXPRESSION-ENHANCING PROTEIN"/>
    <property type="match status" value="1"/>
</dbReference>
<sequence length="180" mass="20686">MEVVNSQIKNLEKNLTGYKLFDTFHLKTKLPRSYLVYGSVSFYFLLVLLDAGGFGQILCNTIGFIYPSYLSLRALRTADQNDDTDLLIYWVVYGFFSVIEFWSKSILGWIPFYFFFKTLFLVFTAVPQTGGAKFIYNKFIQPISEKYIFNGKVKIDTTKISNQFQDQLLQKAAKASGFSA</sequence>
<keyword evidence="10" id="KW-1185">Reference proteome</keyword>
<evidence type="ECO:0000256" key="6">
    <source>
        <dbReference type="ARBA" id="ARBA00023136"/>
    </source>
</evidence>
<evidence type="ECO:0000256" key="1">
    <source>
        <dbReference type="ARBA" id="ARBA00004141"/>
    </source>
</evidence>